<evidence type="ECO:0000256" key="1">
    <source>
        <dbReference type="SAM" id="SignalP"/>
    </source>
</evidence>
<proteinExistence type="predicted"/>
<accession>A0AAU8JEI9</accession>
<sequence length="192" mass="21734">MTFRGKLFTQLFAGLTGFTVAVATTVNLPTVAQQNRRFFCGTDFSPTHGTVPATIARTERGPVPMIHWVSDWIKDPKWTPQTRCEAVADRFQRYHDNGTLKYMRTGNSGNYPVICIASIKGGNCLQEDILVTLEPGTNASDVLQQMTDLRRRVGKPLELSDDLFFYVDGEAYINMEVFLEQGHTHEELEELW</sequence>
<feature type="signal peptide" evidence="1">
    <location>
        <begin position="1"/>
        <end position="23"/>
    </location>
</feature>
<dbReference type="InterPro" id="IPR025478">
    <property type="entry name" value="COP23"/>
</dbReference>
<dbReference type="EMBL" id="CP159837">
    <property type="protein sequence ID" value="XCM36962.1"/>
    <property type="molecule type" value="Genomic_DNA"/>
</dbReference>
<name>A0AAU8JEI9_9CYAN</name>
<keyword evidence="1" id="KW-0732">Signal</keyword>
<gene>
    <name evidence="2" type="ORF">ABWT76_005762</name>
</gene>
<reference evidence="2" key="1">
    <citation type="submission" date="2024-07" db="EMBL/GenBank/DDBJ databases">
        <authorList>
            <person name="Kim Y.J."/>
            <person name="Jeong J.Y."/>
        </authorList>
    </citation>
    <scope>NUCLEOTIDE SEQUENCE</scope>
    <source>
        <strain evidence="2">GIHE-MW2</strain>
    </source>
</reference>
<organism evidence="2">
    <name type="scientific">Planktothricoides raciborskii GIHE-MW2</name>
    <dbReference type="NCBI Taxonomy" id="2792601"/>
    <lineage>
        <taxon>Bacteria</taxon>
        <taxon>Bacillati</taxon>
        <taxon>Cyanobacteriota</taxon>
        <taxon>Cyanophyceae</taxon>
        <taxon>Oscillatoriophycideae</taxon>
        <taxon>Oscillatoriales</taxon>
        <taxon>Oscillatoriaceae</taxon>
        <taxon>Planktothricoides</taxon>
    </lineage>
</organism>
<dbReference type="Pfam" id="PF14218">
    <property type="entry name" value="COP23"/>
    <property type="match status" value="1"/>
</dbReference>
<dbReference type="RefSeq" id="WP_354635352.1">
    <property type="nucleotide sequence ID" value="NZ_CP159837.1"/>
</dbReference>
<dbReference type="AlphaFoldDB" id="A0AAU8JEI9"/>
<evidence type="ECO:0000313" key="2">
    <source>
        <dbReference type="EMBL" id="XCM36962.1"/>
    </source>
</evidence>
<feature type="chain" id="PRO_5043325078" evidence="1">
    <location>
        <begin position="24"/>
        <end position="192"/>
    </location>
</feature>
<protein>
    <submittedName>
        <fullName evidence="2">COP23 domain-containing protein</fullName>
    </submittedName>
</protein>